<dbReference type="PANTHER" id="PTHR11659:SF0">
    <property type="entry name" value="GLUTAMYL-TRNA(GLN) AMIDOTRANSFERASE SUBUNIT B, MITOCHONDRIAL"/>
    <property type="match status" value="1"/>
</dbReference>
<comment type="catalytic activity">
    <reaction evidence="9">
        <text>L-aspartyl-tRNA(Asn) + L-glutamine + ATP + H2O = L-asparaginyl-tRNA(Asn) + L-glutamate + ADP + phosphate + 2 H(+)</text>
        <dbReference type="Rhea" id="RHEA:14513"/>
        <dbReference type="Rhea" id="RHEA-COMP:9674"/>
        <dbReference type="Rhea" id="RHEA-COMP:9677"/>
        <dbReference type="ChEBI" id="CHEBI:15377"/>
        <dbReference type="ChEBI" id="CHEBI:15378"/>
        <dbReference type="ChEBI" id="CHEBI:29985"/>
        <dbReference type="ChEBI" id="CHEBI:30616"/>
        <dbReference type="ChEBI" id="CHEBI:43474"/>
        <dbReference type="ChEBI" id="CHEBI:58359"/>
        <dbReference type="ChEBI" id="CHEBI:78515"/>
        <dbReference type="ChEBI" id="CHEBI:78516"/>
        <dbReference type="ChEBI" id="CHEBI:456216"/>
    </reaction>
</comment>
<comment type="similarity">
    <text evidence="1">Belongs to the GatB/GatE family. GatB subfamily.</text>
</comment>
<evidence type="ECO:0000313" key="13">
    <source>
        <dbReference type="Proteomes" id="UP000005824"/>
    </source>
</evidence>
<dbReference type="InParanoid" id="B4CWP9"/>
<keyword evidence="7" id="KW-0648">Protein biosynthesis</keyword>
<evidence type="ECO:0000256" key="6">
    <source>
        <dbReference type="ARBA" id="ARBA00022840"/>
    </source>
</evidence>
<proteinExistence type="inferred from homology"/>
<protein>
    <recommendedName>
        <fullName evidence="3">Aspartyl/glutamyl-tRNA(Asn/Gln) amidotransferase subunit B</fullName>
    </recommendedName>
</protein>
<evidence type="ECO:0000256" key="4">
    <source>
        <dbReference type="ARBA" id="ARBA00022598"/>
    </source>
</evidence>
<name>B4CWP9_9BACT</name>
<dbReference type="SMART" id="SM00845">
    <property type="entry name" value="GatB_Yqey"/>
    <property type="match status" value="1"/>
</dbReference>
<dbReference type="AlphaFoldDB" id="B4CWP9"/>
<keyword evidence="4" id="KW-0436">Ligase</keyword>
<dbReference type="PANTHER" id="PTHR11659">
    <property type="entry name" value="GLUTAMYL-TRNA GLN AMIDOTRANSFERASE SUBUNIT B MITOCHONDRIAL AND PROKARYOTIC PET112-RELATED"/>
    <property type="match status" value="1"/>
</dbReference>
<comment type="caution">
    <text evidence="12">The sequence shown here is derived from an EMBL/GenBank/DDBJ whole genome shotgun (WGS) entry which is preliminary data.</text>
</comment>
<evidence type="ECO:0000256" key="3">
    <source>
        <dbReference type="ARBA" id="ARBA00016923"/>
    </source>
</evidence>
<dbReference type="Gene3D" id="1.10.10.410">
    <property type="match status" value="1"/>
</dbReference>
<dbReference type="InterPro" id="IPR017959">
    <property type="entry name" value="Asn/Gln-tRNA_amidoTrfase_suB/E"/>
</dbReference>
<evidence type="ECO:0000256" key="1">
    <source>
        <dbReference type="ARBA" id="ARBA00005306"/>
    </source>
</evidence>
<feature type="domain" description="Asn/Gln amidotransferase" evidence="11">
    <location>
        <begin position="1"/>
        <end position="100"/>
    </location>
</feature>
<dbReference type="Proteomes" id="UP000005824">
    <property type="component" value="Unassembled WGS sequence"/>
</dbReference>
<dbReference type="GO" id="GO:0070681">
    <property type="term" value="P:glutaminyl-tRNAGln biosynthesis via transamidation"/>
    <property type="evidence" value="ECO:0007669"/>
    <property type="project" value="TreeGrafter"/>
</dbReference>
<dbReference type="GO" id="GO:0050567">
    <property type="term" value="F:glutaminyl-tRNA synthase (glutamine-hydrolyzing) activity"/>
    <property type="evidence" value="ECO:0007669"/>
    <property type="project" value="TreeGrafter"/>
</dbReference>
<dbReference type="GO" id="GO:0005524">
    <property type="term" value="F:ATP binding"/>
    <property type="evidence" value="ECO:0007669"/>
    <property type="project" value="UniProtKB-KW"/>
</dbReference>
<accession>B4CWP9</accession>
<dbReference type="SUPFAM" id="SSF89095">
    <property type="entry name" value="GatB/YqeY motif"/>
    <property type="match status" value="1"/>
</dbReference>
<evidence type="ECO:0000256" key="8">
    <source>
        <dbReference type="ARBA" id="ARBA00024799"/>
    </source>
</evidence>
<comment type="catalytic activity">
    <reaction evidence="10">
        <text>L-glutamyl-tRNA(Gln) + L-glutamine + ATP + H2O = L-glutaminyl-tRNA(Gln) + L-glutamate + ADP + phosphate + H(+)</text>
        <dbReference type="Rhea" id="RHEA:17521"/>
        <dbReference type="Rhea" id="RHEA-COMP:9681"/>
        <dbReference type="Rhea" id="RHEA-COMP:9684"/>
        <dbReference type="ChEBI" id="CHEBI:15377"/>
        <dbReference type="ChEBI" id="CHEBI:15378"/>
        <dbReference type="ChEBI" id="CHEBI:29985"/>
        <dbReference type="ChEBI" id="CHEBI:30616"/>
        <dbReference type="ChEBI" id="CHEBI:43474"/>
        <dbReference type="ChEBI" id="CHEBI:58359"/>
        <dbReference type="ChEBI" id="CHEBI:78520"/>
        <dbReference type="ChEBI" id="CHEBI:78521"/>
        <dbReference type="ChEBI" id="CHEBI:456216"/>
    </reaction>
</comment>
<dbReference type="InterPro" id="IPR018027">
    <property type="entry name" value="Asn/Gln_amidotransferase"/>
</dbReference>
<organism evidence="12 13">
    <name type="scientific">Chthoniobacter flavus Ellin428</name>
    <dbReference type="NCBI Taxonomy" id="497964"/>
    <lineage>
        <taxon>Bacteria</taxon>
        <taxon>Pseudomonadati</taxon>
        <taxon>Verrucomicrobiota</taxon>
        <taxon>Spartobacteria</taxon>
        <taxon>Chthoniobacterales</taxon>
        <taxon>Chthoniobacteraceae</taxon>
        <taxon>Chthoniobacter</taxon>
    </lineage>
</organism>
<keyword evidence="13" id="KW-1185">Reference proteome</keyword>
<dbReference type="Pfam" id="PF02637">
    <property type="entry name" value="GatB_Yqey"/>
    <property type="match status" value="1"/>
</dbReference>
<evidence type="ECO:0000256" key="9">
    <source>
        <dbReference type="ARBA" id="ARBA00047380"/>
    </source>
</evidence>
<gene>
    <name evidence="12" type="ORF">CfE428DRAFT_1087</name>
</gene>
<evidence type="ECO:0000313" key="12">
    <source>
        <dbReference type="EMBL" id="EDY21841.1"/>
    </source>
</evidence>
<evidence type="ECO:0000259" key="11">
    <source>
        <dbReference type="SMART" id="SM00845"/>
    </source>
</evidence>
<keyword evidence="5" id="KW-0547">Nucleotide-binding</keyword>
<dbReference type="STRING" id="497964.CfE428DRAFT_1087"/>
<evidence type="ECO:0000256" key="10">
    <source>
        <dbReference type="ARBA" id="ARBA00047913"/>
    </source>
</evidence>
<comment type="function">
    <text evidence="8">Allows the formation of correctly charged Asn-tRNA(Asn) or Gln-tRNA(Gln) through the transamidation of misacylated Asp-tRNA(Asn) or Glu-tRNA(Gln) in organisms which lack either or both of asparaginyl-tRNA or glutaminyl-tRNA synthetases. The reaction takes place in the presence of glutamine and ATP through an activated phospho-Asp-tRNA(Asn) or phospho-Glu-tRNA(Gln).</text>
</comment>
<evidence type="ECO:0000256" key="7">
    <source>
        <dbReference type="ARBA" id="ARBA00022917"/>
    </source>
</evidence>
<comment type="subunit">
    <text evidence="2">Heterotrimer of A, B and C subunits.</text>
</comment>
<dbReference type="InterPro" id="IPR003789">
    <property type="entry name" value="Asn/Gln_tRNA_amidoTrase-B-like"/>
</dbReference>
<evidence type="ECO:0000256" key="2">
    <source>
        <dbReference type="ARBA" id="ARBA00011123"/>
    </source>
</evidence>
<reference evidence="12 13" key="1">
    <citation type="journal article" date="2011" name="J. Bacteriol.">
        <title>Genome sequence of Chthoniobacter flavus Ellin428, an aerobic heterotrophic soil bacterium.</title>
        <authorList>
            <person name="Kant R."/>
            <person name="van Passel M.W."/>
            <person name="Palva A."/>
            <person name="Lucas S."/>
            <person name="Lapidus A."/>
            <person name="Glavina Del Rio T."/>
            <person name="Dalin E."/>
            <person name="Tice H."/>
            <person name="Bruce D."/>
            <person name="Goodwin L."/>
            <person name="Pitluck S."/>
            <person name="Larimer F.W."/>
            <person name="Land M.L."/>
            <person name="Hauser L."/>
            <person name="Sangwan P."/>
            <person name="de Vos W.M."/>
            <person name="Janssen P.H."/>
            <person name="Smidt H."/>
        </authorList>
    </citation>
    <scope>NUCLEOTIDE SEQUENCE [LARGE SCALE GENOMIC DNA]</scope>
    <source>
        <strain evidence="12 13">Ellin428</strain>
    </source>
</reference>
<dbReference type="eggNOG" id="COG0064">
    <property type="taxonomic scope" value="Bacteria"/>
</dbReference>
<dbReference type="GO" id="GO:0006412">
    <property type="term" value="P:translation"/>
    <property type="evidence" value="ECO:0007669"/>
    <property type="project" value="UniProtKB-KW"/>
</dbReference>
<evidence type="ECO:0000256" key="5">
    <source>
        <dbReference type="ARBA" id="ARBA00022741"/>
    </source>
</evidence>
<dbReference type="InterPro" id="IPR023168">
    <property type="entry name" value="GatB_Yqey_C_2"/>
</dbReference>
<sequence>MNLIDEGKINSKQGKEVFAEMFATGQTAGAIVKEKGLEQVSDTGAIEALCDQAIAASAKAVAEYKAGKAQAINSIKGQVMKLSQGKANPQLVGEILARKLAE</sequence>
<dbReference type="FunFam" id="1.10.10.410:FF:000001">
    <property type="entry name" value="Aspartyl/glutamyl-tRNA(Asn/Gln) amidotransferase subunit B"/>
    <property type="match status" value="1"/>
</dbReference>
<keyword evidence="6" id="KW-0067">ATP-binding</keyword>
<dbReference type="EMBL" id="ABVL01000002">
    <property type="protein sequence ID" value="EDY21841.1"/>
    <property type="molecule type" value="Genomic_DNA"/>
</dbReference>